<evidence type="ECO:0000313" key="6">
    <source>
        <dbReference type="Proteomes" id="UP000230108"/>
    </source>
</evidence>
<evidence type="ECO:0000313" key="5">
    <source>
        <dbReference type="EMBL" id="PIY69218.1"/>
    </source>
</evidence>
<dbReference type="SUPFAM" id="SSF53448">
    <property type="entry name" value="Nucleotide-diphospho-sugar transferases"/>
    <property type="match status" value="1"/>
</dbReference>
<comment type="similarity">
    <text evidence="1">Belongs to the glycosyltransferase 2 family.</text>
</comment>
<dbReference type="InterPro" id="IPR029044">
    <property type="entry name" value="Nucleotide-diphossugar_trans"/>
</dbReference>
<evidence type="ECO:0000259" key="4">
    <source>
        <dbReference type="Pfam" id="PF00535"/>
    </source>
</evidence>
<dbReference type="GO" id="GO:0016757">
    <property type="term" value="F:glycosyltransferase activity"/>
    <property type="evidence" value="ECO:0007669"/>
    <property type="project" value="UniProtKB-KW"/>
</dbReference>
<proteinExistence type="inferred from homology"/>
<keyword evidence="3" id="KW-0808">Transferase</keyword>
<dbReference type="Pfam" id="PF00535">
    <property type="entry name" value="Glycos_transf_2"/>
    <property type="match status" value="1"/>
</dbReference>
<keyword evidence="2" id="KW-0328">Glycosyltransferase</keyword>
<comment type="caution">
    <text evidence="5">The sequence shown here is derived from an EMBL/GenBank/DDBJ whole genome shotgun (WGS) entry which is preliminary data.</text>
</comment>
<feature type="domain" description="Glycosyltransferase 2-like" evidence="4">
    <location>
        <begin position="7"/>
        <end position="189"/>
    </location>
</feature>
<evidence type="ECO:0000256" key="3">
    <source>
        <dbReference type="ARBA" id="ARBA00022679"/>
    </source>
</evidence>
<protein>
    <recommendedName>
        <fullName evidence="4">Glycosyltransferase 2-like domain-containing protein</fullName>
    </recommendedName>
</protein>
<reference evidence="6" key="1">
    <citation type="submission" date="2017-09" db="EMBL/GenBank/DDBJ databases">
        <title>Depth-based differentiation of microbial function through sediment-hosted aquifers and enrichment of novel symbionts in the deep terrestrial subsurface.</title>
        <authorList>
            <person name="Probst A.J."/>
            <person name="Ladd B."/>
            <person name="Jarett J.K."/>
            <person name="Geller-Mcgrath D.E."/>
            <person name="Sieber C.M.K."/>
            <person name="Emerson J.B."/>
            <person name="Anantharaman K."/>
            <person name="Thomas B.C."/>
            <person name="Malmstrom R."/>
            <person name="Stieglmeier M."/>
            <person name="Klingl A."/>
            <person name="Woyke T."/>
            <person name="Ryan C.M."/>
            <person name="Banfield J.F."/>
        </authorList>
    </citation>
    <scope>NUCLEOTIDE SEQUENCE [LARGE SCALE GENOMIC DNA]</scope>
</reference>
<organism evidence="5 6">
    <name type="scientific">Candidatus Roizmanbacteria bacterium CG_4_10_14_0_8_um_filter_39_9</name>
    <dbReference type="NCBI Taxonomy" id="1974829"/>
    <lineage>
        <taxon>Bacteria</taxon>
        <taxon>Candidatus Roizmaniibacteriota</taxon>
    </lineage>
</organism>
<evidence type="ECO:0000256" key="2">
    <source>
        <dbReference type="ARBA" id="ARBA00022676"/>
    </source>
</evidence>
<gene>
    <name evidence="5" type="ORF">COY90_01660</name>
</gene>
<sequence length="336" mass="38987">MTMPFCSVIVLNFQGEKLIEATLKSLFALDYPKDRYKIIIVDNASKDKSVEIINSLTREFVNPITTLLPLDKNLGFAGGNNEGIKQAKGKYVILLNNDCVVDKSWLTELVKVAEKDEHIFAAGSKVYLRETNKIQNAGIMMFEDGYGRDVGAIVHGKDQDYAEDVGQYDREKETYAACAVAVLYRKSILDNIGYPDDTSFMYYEDVEISERARMHGYKIMYAPHAVVHHHHAASSGEYSPFFIYHSELGRLLHMFFWFPQRIFWREYFKFALKSKLRILYGIKKNILKQQAQYFKVTCKLFFSFPSLYEKRRIKINGINPKLIEKNYQSIRNNVRI</sequence>
<dbReference type="CDD" id="cd04186">
    <property type="entry name" value="GT_2_like_c"/>
    <property type="match status" value="1"/>
</dbReference>
<accession>A0A2M7QEE1</accession>
<name>A0A2M7QEE1_9BACT</name>
<dbReference type="EMBL" id="PFLF01000042">
    <property type="protein sequence ID" value="PIY69218.1"/>
    <property type="molecule type" value="Genomic_DNA"/>
</dbReference>
<evidence type="ECO:0000256" key="1">
    <source>
        <dbReference type="ARBA" id="ARBA00006739"/>
    </source>
</evidence>
<dbReference type="InterPro" id="IPR001173">
    <property type="entry name" value="Glyco_trans_2-like"/>
</dbReference>
<dbReference type="Gene3D" id="3.90.550.10">
    <property type="entry name" value="Spore Coat Polysaccharide Biosynthesis Protein SpsA, Chain A"/>
    <property type="match status" value="1"/>
</dbReference>
<dbReference type="PANTHER" id="PTHR43179:SF12">
    <property type="entry name" value="GALACTOFURANOSYLTRANSFERASE GLFT2"/>
    <property type="match status" value="1"/>
</dbReference>
<dbReference type="Proteomes" id="UP000230108">
    <property type="component" value="Unassembled WGS sequence"/>
</dbReference>
<dbReference type="AlphaFoldDB" id="A0A2M7QEE1"/>
<dbReference type="PANTHER" id="PTHR43179">
    <property type="entry name" value="RHAMNOSYLTRANSFERASE WBBL"/>
    <property type="match status" value="1"/>
</dbReference>